<sequence length="97" mass="11242">MDIVSRLQQEMKNRDIYDKVFSQIWGVAGGWAVVTCPCAVVYAAKFNIRAESPRDYTDILLSLKHFINVTLRFHPWFGNPPQPQSARNFLDAWWQVA</sequence>
<comment type="caution">
    <text evidence="2">The sequence shown here is derived from an EMBL/GenBank/DDBJ whole genome shotgun (WGS) entry which is preliminary data.</text>
</comment>
<accession>A0A6A5FSK9</accession>
<reference evidence="2 3" key="1">
    <citation type="submission" date="2019-06" db="EMBL/GenBank/DDBJ databases">
        <title>A chromosome-scale genome assembly of the European perch, Perca fluviatilis.</title>
        <authorList>
            <person name="Roques C."/>
            <person name="Zahm M."/>
            <person name="Cabau C."/>
            <person name="Klopp C."/>
            <person name="Bouchez O."/>
            <person name="Donnadieu C."/>
            <person name="Kuhl H."/>
            <person name="Gislard M."/>
            <person name="Guendouz S."/>
            <person name="Journot L."/>
            <person name="Haffray P."/>
            <person name="Bestin A."/>
            <person name="Morvezen R."/>
            <person name="Feron R."/>
            <person name="Wen M."/>
            <person name="Jouanno E."/>
            <person name="Herpin A."/>
            <person name="Schartl M."/>
            <person name="Postlethwait J."/>
            <person name="Schaerlinger B."/>
            <person name="Chardard D."/>
            <person name="Lecocq T."/>
            <person name="Poncet C."/>
            <person name="Jaffrelo L."/>
            <person name="Lampietro C."/>
            <person name="Guiguen Y."/>
        </authorList>
    </citation>
    <scope>NUCLEOTIDE SEQUENCE [LARGE SCALE GENOMIC DNA]</scope>
    <source>
        <tissue evidence="2">Blood</tissue>
    </source>
</reference>
<dbReference type="InterPro" id="IPR039598">
    <property type="entry name" value="HMGXB3"/>
</dbReference>
<dbReference type="Proteomes" id="UP000465112">
    <property type="component" value="Chromosome 1"/>
</dbReference>
<dbReference type="PANTHER" id="PTHR17609">
    <property type="entry name" value="HMG DOMAIN-CONTAINING PROTEIN 3"/>
    <property type="match status" value="1"/>
</dbReference>
<keyword evidence="1" id="KW-0812">Transmembrane</keyword>
<evidence type="ECO:0000256" key="1">
    <source>
        <dbReference type="SAM" id="Phobius"/>
    </source>
</evidence>
<gene>
    <name evidence="2" type="ORF">PFLUV_G00014040</name>
</gene>
<keyword evidence="1" id="KW-0472">Membrane</keyword>
<keyword evidence="1" id="KW-1133">Transmembrane helix</keyword>
<dbReference type="PANTHER" id="PTHR17609:SF3">
    <property type="entry name" value="SAP DOMAIN-CONTAINING PROTEIN"/>
    <property type="match status" value="1"/>
</dbReference>
<keyword evidence="3" id="KW-1185">Reference proteome</keyword>
<feature type="transmembrane region" description="Helical" evidence="1">
    <location>
        <begin position="20"/>
        <end position="44"/>
    </location>
</feature>
<evidence type="ECO:0000313" key="2">
    <source>
        <dbReference type="EMBL" id="KAF1395671.1"/>
    </source>
</evidence>
<organism evidence="2 3">
    <name type="scientific">Perca fluviatilis</name>
    <name type="common">European perch</name>
    <dbReference type="NCBI Taxonomy" id="8168"/>
    <lineage>
        <taxon>Eukaryota</taxon>
        <taxon>Metazoa</taxon>
        <taxon>Chordata</taxon>
        <taxon>Craniata</taxon>
        <taxon>Vertebrata</taxon>
        <taxon>Euteleostomi</taxon>
        <taxon>Actinopterygii</taxon>
        <taxon>Neopterygii</taxon>
        <taxon>Teleostei</taxon>
        <taxon>Neoteleostei</taxon>
        <taxon>Acanthomorphata</taxon>
        <taxon>Eupercaria</taxon>
        <taxon>Perciformes</taxon>
        <taxon>Percoidei</taxon>
        <taxon>Percidae</taxon>
        <taxon>Percinae</taxon>
        <taxon>Perca</taxon>
    </lineage>
</organism>
<proteinExistence type="predicted"/>
<name>A0A6A5FSK9_PERFL</name>
<protein>
    <submittedName>
        <fullName evidence="2">Uncharacterized protein</fullName>
    </submittedName>
</protein>
<dbReference type="EMBL" id="VHII01000001">
    <property type="protein sequence ID" value="KAF1395671.1"/>
    <property type="molecule type" value="Genomic_DNA"/>
</dbReference>
<dbReference type="AlphaFoldDB" id="A0A6A5FSK9"/>
<evidence type="ECO:0000313" key="3">
    <source>
        <dbReference type="Proteomes" id="UP000465112"/>
    </source>
</evidence>